<name>A0ABS4Z2G4_9ACTN</name>
<accession>A0ABS4Z2G4</accession>
<gene>
    <name evidence="2" type="ORF">JOF54_000155</name>
</gene>
<evidence type="ECO:0000313" key="2">
    <source>
        <dbReference type="EMBL" id="MBP2415233.1"/>
    </source>
</evidence>
<proteinExistence type="predicted"/>
<protein>
    <recommendedName>
        <fullName evidence="4">Colicin V production protein</fullName>
    </recommendedName>
</protein>
<reference evidence="2 3" key="1">
    <citation type="submission" date="2021-03" db="EMBL/GenBank/DDBJ databases">
        <title>Sequencing the genomes of 1000 actinobacteria strains.</title>
        <authorList>
            <person name="Klenk H.-P."/>
        </authorList>
    </citation>
    <scope>NUCLEOTIDE SEQUENCE [LARGE SCALE GENOMIC DNA]</scope>
    <source>
        <strain evidence="2 3">DSM 12936</strain>
    </source>
</reference>
<dbReference type="RefSeq" id="WP_210052087.1">
    <property type="nucleotide sequence ID" value="NZ_BAAAMH010000008.1"/>
</dbReference>
<keyword evidence="1" id="KW-1133">Transmembrane helix</keyword>
<feature type="transmembrane region" description="Helical" evidence="1">
    <location>
        <begin position="6"/>
        <end position="27"/>
    </location>
</feature>
<comment type="caution">
    <text evidence="2">The sequence shown here is derived from an EMBL/GenBank/DDBJ whole genome shotgun (WGS) entry which is preliminary data.</text>
</comment>
<evidence type="ECO:0000256" key="1">
    <source>
        <dbReference type="SAM" id="Phobius"/>
    </source>
</evidence>
<keyword evidence="1" id="KW-0472">Membrane</keyword>
<evidence type="ECO:0008006" key="4">
    <source>
        <dbReference type="Google" id="ProtNLM"/>
    </source>
</evidence>
<keyword evidence="1" id="KW-0812">Transmembrane</keyword>
<evidence type="ECO:0000313" key="3">
    <source>
        <dbReference type="Proteomes" id="UP000758168"/>
    </source>
</evidence>
<keyword evidence="3" id="KW-1185">Reference proteome</keyword>
<dbReference type="EMBL" id="JAGIOB010000001">
    <property type="protein sequence ID" value="MBP2415233.1"/>
    <property type="molecule type" value="Genomic_DNA"/>
</dbReference>
<sequence length="105" mass="10228">MTATLQDLGLVDLLVAGAVLVSLLGALRARRGVLGALASAVGTALVCWLAAGVVLAAGPAVAVDAVDASRLFAVLPPPATAVEQAYRVGAELLAGLTDGAGDPGR</sequence>
<feature type="transmembrane region" description="Helical" evidence="1">
    <location>
        <begin position="34"/>
        <end position="57"/>
    </location>
</feature>
<dbReference type="Proteomes" id="UP000758168">
    <property type="component" value="Unassembled WGS sequence"/>
</dbReference>
<organism evidence="2 3">
    <name type="scientific">Microlunatus capsulatus</name>
    <dbReference type="NCBI Taxonomy" id="99117"/>
    <lineage>
        <taxon>Bacteria</taxon>
        <taxon>Bacillati</taxon>
        <taxon>Actinomycetota</taxon>
        <taxon>Actinomycetes</taxon>
        <taxon>Propionibacteriales</taxon>
        <taxon>Propionibacteriaceae</taxon>
        <taxon>Microlunatus</taxon>
    </lineage>
</organism>